<dbReference type="PANTHER" id="PTHR33065:SF177">
    <property type="entry name" value="OS08G0141000 PROTEIN"/>
    <property type="match status" value="1"/>
</dbReference>
<reference evidence="2 3" key="2">
    <citation type="submission" date="2024-10" db="EMBL/GenBank/DDBJ databases">
        <authorList>
            <person name="Ryan C."/>
        </authorList>
    </citation>
    <scope>NUCLEOTIDE SEQUENCE [LARGE SCALE GENOMIC DNA]</scope>
</reference>
<organism evidence="2 3">
    <name type="scientific">Urochloa decumbens</name>
    <dbReference type="NCBI Taxonomy" id="240449"/>
    <lineage>
        <taxon>Eukaryota</taxon>
        <taxon>Viridiplantae</taxon>
        <taxon>Streptophyta</taxon>
        <taxon>Embryophyta</taxon>
        <taxon>Tracheophyta</taxon>
        <taxon>Spermatophyta</taxon>
        <taxon>Magnoliopsida</taxon>
        <taxon>Liliopsida</taxon>
        <taxon>Poales</taxon>
        <taxon>Poaceae</taxon>
        <taxon>PACMAD clade</taxon>
        <taxon>Panicoideae</taxon>
        <taxon>Panicodae</taxon>
        <taxon>Paniceae</taxon>
        <taxon>Melinidinae</taxon>
        <taxon>Urochloa</taxon>
    </lineage>
</organism>
<proteinExistence type="predicted"/>
<accession>A0ABC9G2G5</accession>
<dbReference type="AlphaFoldDB" id="A0ABC9G2G5"/>
<gene>
    <name evidence="2" type="ORF">URODEC1_LOCUS110996</name>
</gene>
<evidence type="ECO:0000259" key="1">
    <source>
        <dbReference type="Pfam" id="PF20241"/>
    </source>
</evidence>
<keyword evidence="3" id="KW-1185">Reference proteome</keyword>
<protein>
    <recommendedName>
        <fullName evidence="1">DUF6598 domain-containing protein</fullName>
    </recommendedName>
</protein>
<dbReference type="PANTHER" id="PTHR33065">
    <property type="entry name" value="OS07G0486400 PROTEIN"/>
    <property type="match status" value="1"/>
</dbReference>
<feature type="domain" description="DUF6598" evidence="1">
    <location>
        <begin position="106"/>
        <end position="339"/>
    </location>
</feature>
<dbReference type="Proteomes" id="UP001497457">
    <property type="component" value="Chromosome 8b"/>
</dbReference>
<sequence>MDLLMDISVLLTEKKMDELEELYAKKLAAEQEGVDPDLMARFCKKEGVDGKLMAHFFEYFPGYFADRERWSQNNRDLVFEDITNILAMSYTNQGVPRYVYEGSSNSLQIYSVKVAGSRTQWPLHVFGVVAIRDSIDQNRNLIFNRARDYCQIITEENPYLVLTGPTRAVGMNEPVTIEAELKVKDAIESDDKYLIAQCKTVPLMLGLGMVELTGPGERKLEIAVGGLETCVEATIFVKVIDGTWPVDFHGQLAARTANIHEKVILIEFSGEDVTVSGVDRSMEHLRHVVSVEASGELTVSLEAWKADEEVMTGEVIFKAEMSGRSFSYLKVGSCNLGVLVVWSRIRPMCEELVPQSQMDLCNF</sequence>
<evidence type="ECO:0000313" key="3">
    <source>
        <dbReference type="Proteomes" id="UP001497457"/>
    </source>
</evidence>
<name>A0ABC9G2G5_9POAL</name>
<dbReference type="Pfam" id="PF20241">
    <property type="entry name" value="DUF6598"/>
    <property type="match status" value="1"/>
</dbReference>
<evidence type="ECO:0000313" key="2">
    <source>
        <dbReference type="EMBL" id="CAL5085280.1"/>
    </source>
</evidence>
<dbReference type="EMBL" id="OZ075118">
    <property type="protein sequence ID" value="CAL5085280.1"/>
    <property type="molecule type" value="Genomic_DNA"/>
</dbReference>
<reference evidence="3" key="1">
    <citation type="submission" date="2024-06" db="EMBL/GenBank/DDBJ databases">
        <authorList>
            <person name="Ryan C."/>
        </authorList>
    </citation>
    <scope>NUCLEOTIDE SEQUENCE [LARGE SCALE GENOMIC DNA]</scope>
</reference>
<dbReference type="InterPro" id="IPR046533">
    <property type="entry name" value="DUF6598"/>
</dbReference>